<dbReference type="EMBL" id="BDCR01000002">
    <property type="protein sequence ID" value="GAT62545.1"/>
    <property type="molecule type" value="Genomic_DNA"/>
</dbReference>
<reference evidence="3" key="1">
    <citation type="submission" date="2016-04" db="EMBL/GenBank/DDBJ databases">
        <title>Draft genome sequence of Paludibacter jiangxiensis strain NM7.</title>
        <authorList>
            <person name="Qiu Y."/>
            <person name="Matsuura N."/>
            <person name="Ohashi A."/>
            <person name="Tourlousse M.D."/>
            <person name="Sekiguchi Y."/>
        </authorList>
    </citation>
    <scope>NUCLEOTIDE SEQUENCE [LARGE SCALE GENOMIC DNA]</scope>
    <source>
        <strain evidence="3">NM7</strain>
    </source>
</reference>
<dbReference type="RefSeq" id="WP_068702948.1">
    <property type="nucleotide sequence ID" value="NZ_BDCR01000002.1"/>
</dbReference>
<organism evidence="2 3">
    <name type="scientific">Paludibacter jiangxiensis</name>
    <dbReference type="NCBI Taxonomy" id="681398"/>
    <lineage>
        <taxon>Bacteria</taxon>
        <taxon>Pseudomonadati</taxon>
        <taxon>Bacteroidota</taxon>
        <taxon>Bacteroidia</taxon>
        <taxon>Bacteroidales</taxon>
        <taxon>Paludibacteraceae</taxon>
        <taxon>Paludibacter</taxon>
    </lineage>
</organism>
<dbReference type="AlphaFoldDB" id="A0A161LDW0"/>
<accession>A0A161LDW0</accession>
<feature type="domain" description="Glutaredoxin" evidence="1">
    <location>
        <begin position="5"/>
        <end position="64"/>
    </location>
</feature>
<comment type="caution">
    <text evidence="2">The sequence shown here is derived from an EMBL/GenBank/DDBJ whole genome shotgun (WGS) entry which is preliminary data.</text>
</comment>
<dbReference type="OrthoDB" id="5348456at2"/>
<dbReference type="Gene3D" id="3.40.30.10">
    <property type="entry name" value="Glutaredoxin"/>
    <property type="match status" value="1"/>
</dbReference>
<proteinExistence type="predicted"/>
<dbReference type="Pfam" id="PF00462">
    <property type="entry name" value="Glutaredoxin"/>
    <property type="match status" value="1"/>
</dbReference>
<dbReference type="PROSITE" id="PS51354">
    <property type="entry name" value="GLUTAREDOXIN_2"/>
    <property type="match status" value="1"/>
</dbReference>
<keyword evidence="3" id="KW-1185">Reference proteome</keyword>
<evidence type="ECO:0000313" key="3">
    <source>
        <dbReference type="Proteomes" id="UP000076586"/>
    </source>
</evidence>
<evidence type="ECO:0000313" key="2">
    <source>
        <dbReference type="EMBL" id="GAT62545.1"/>
    </source>
</evidence>
<dbReference type="InterPro" id="IPR002109">
    <property type="entry name" value="Glutaredoxin"/>
</dbReference>
<dbReference type="Proteomes" id="UP000076586">
    <property type="component" value="Unassembled WGS sequence"/>
</dbReference>
<reference evidence="3" key="2">
    <citation type="journal article" date="2017" name="Genome Announc.">
        <title>Draft genome sequence of Paludibacter jiangxiensis NM7(T), a propionate-producing fermentative bacterium.</title>
        <authorList>
            <person name="Qiu Y.-L."/>
            <person name="Tourlousse D.M."/>
            <person name="Matsuura N."/>
            <person name="Ohashi A."/>
            <person name="Sekiguchi Y."/>
        </authorList>
    </citation>
    <scope>NUCLEOTIDE SEQUENCE [LARGE SCALE GENOMIC DNA]</scope>
    <source>
        <strain evidence="3">NM7</strain>
    </source>
</reference>
<name>A0A161LDW0_9BACT</name>
<dbReference type="SUPFAM" id="SSF52833">
    <property type="entry name" value="Thioredoxin-like"/>
    <property type="match status" value="1"/>
</dbReference>
<gene>
    <name evidence="2" type="ORF">PJIAN_2104</name>
</gene>
<protein>
    <submittedName>
        <fullName evidence="2">Glutaredoxin</fullName>
    </submittedName>
</protein>
<evidence type="ECO:0000259" key="1">
    <source>
        <dbReference type="Pfam" id="PF00462"/>
    </source>
</evidence>
<dbReference type="InterPro" id="IPR036249">
    <property type="entry name" value="Thioredoxin-like_sf"/>
</dbReference>
<sequence length="87" mass="10324">MPKLTLFIQETCPFCRRALSYIDELKKDGAYQEIELEIVDENIEKERADSFDYYYVPTFYLGDEKLHEGGIYQEEVKALFDDVLKRS</sequence>
<dbReference type="InterPro" id="IPR011767">
    <property type="entry name" value="GLR_AS"/>
</dbReference>
<dbReference type="PROSITE" id="PS00195">
    <property type="entry name" value="GLUTAREDOXIN_1"/>
    <property type="match status" value="1"/>
</dbReference>
<dbReference type="STRING" id="681398.PJIAN_2104"/>